<evidence type="ECO:0000256" key="2">
    <source>
        <dbReference type="ARBA" id="ARBA00023015"/>
    </source>
</evidence>
<evidence type="ECO:0000313" key="6">
    <source>
        <dbReference type="EMBL" id="MDC9596640.1"/>
    </source>
</evidence>
<gene>
    <name evidence="6" type="ORF">PSI14_07080</name>
</gene>
<dbReference type="InterPro" id="IPR036388">
    <property type="entry name" value="WH-like_DNA-bd_sf"/>
</dbReference>
<keyword evidence="7" id="KW-1185">Reference proteome</keyword>
<comment type="caution">
    <text evidence="6">The sequence shown here is derived from an EMBL/GenBank/DDBJ whole genome shotgun (WGS) entry which is preliminary data.</text>
</comment>
<evidence type="ECO:0000259" key="5">
    <source>
        <dbReference type="PROSITE" id="PS50987"/>
    </source>
</evidence>
<evidence type="ECO:0000256" key="3">
    <source>
        <dbReference type="ARBA" id="ARBA00023125"/>
    </source>
</evidence>
<keyword evidence="1" id="KW-0059">Arsenical resistance</keyword>
<keyword evidence="3" id="KW-0238">DNA-binding</keyword>
<dbReference type="PANTHER" id="PTHR33154:SF18">
    <property type="entry name" value="ARSENICAL RESISTANCE OPERON REPRESSOR"/>
    <property type="match status" value="1"/>
</dbReference>
<dbReference type="PROSITE" id="PS50987">
    <property type="entry name" value="HTH_ARSR_2"/>
    <property type="match status" value="1"/>
</dbReference>
<dbReference type="InterPro" id="IPR001845">
    <property type="entry name" value="HTH_ArsR_DNA-bd_dom"/>
</dbReference>
<dbReference type="SMART" id="SM00418">
    <property type="entry name" value="HTH_ARSR"/>
    <property type="match status" value="1"/>
</dbReference>
<dbReference type="PROSITE" id="PS00846">
    <property type="entry name" value="HTH_ARSR_1"/>
    <property type="match status" value="1"/>
</dbReference>
<keyword evidence="4" id="KW-0804">Transcription</keyword>
<proteinExistence type="predicted"/>
<feature type="domain" description="HTH arsR-type" evidence="5">
    <location>
        <begin position="1"/>
        <end position="91"/>
    </location>
</feature>
<dbReference type="SUPFAM" id="SSF46785">
    <property type="entry name" value="Winged helix' DNA-binding domain"/>
    <property type="match status" value="1"/>
</dbReference>
<dbReference type="InterPro" id="IPR036390">
    <property type="entry name" value="WH_DNA-bd_sf"/>
</dbReference>
<dbReference type="PANTHER" id="PTHR33154">
    <property type="entry name" value="TRANSCRIPTIONAL REGULATOR, ARSR FAMILY"/>
    <property type="match status" value="1"/>
</dbReference>
<dbReference type="RefSeq" id="WP_273575382.1">
    <property type="nucleotide sequence ID" value="NZ_JAQRFN010000007.1"/>
</dbReference>
<accession>A0ABT5LQE6</accession>
<reference evidence="6 7" key="1">
    <citation type="submission" date="2023-02" db="EMBL/GenBank/DDBJ databases">
        <title>Entomopathogenic bacteria.</title>
        <authorList>
            <person name="Machado R.A."/>
        </authorList>
    </citation>
    <scope>NUCLEOTIDE SEQUENCE [LARGE SCALE GENOMIC DNA]</scope>
    <source>
        <strain evidence="6 7">XENO-2</strain>
    </source>
</reference>
<evidence type="ECO:0000313" key="7">
    <source>
        <dbReference type="Proteomes" id="UP001220225"/>
    </source>
</evidence>
<dbReference type="PRINTS" id="PR00778">
    <property type="entry name" value="HTHARSR"/>
</dbReference>
<dbReference type="Proteomes" id="UP001220225">
    <property type="component" value="Unassembled WGS sequence"/>
</dbReference>
<organism evidence="6 7">
    <name type="scientific">Xenorhabdus anantnagensis</name>
    <dbReference type="NCBI Taxonomy" id="3025875"/>
    <lineage>
        <taxon>Bacteria</taxon>
        <taxon>Pseudomonadati</taxon>
        <taxon>Pseudomonadota</taxon>
        <taxon>Gammaproteobacteria</taxon>
        <taxon>Enterobacterales</taxon>
        <taxon>Morganellaceae</taxon>
        <taxon>Xenorhabdus</taxon>
    </lineage>
</organism>
<evidence type="ECO:0000256" key="1">
    <source>
        <dbReference type="ARBA" id="ARBA00022849"/>
    </source>
</evidence>
<protein>
    <submittedName>
        <fullName evidence="6">Transcriptional regulator</fullName>
    </submittedName>
</protein>
<dbReference type="InterPro" id="IPR018334">
    <property type="entry name" value="ArsR_HTH"/>
</dbReference>
<keyword evidence="2" id="KW-0805">Transcription regulation</keyword>
<dbReference type="NCBIfam" id="NF007528">
    <property type="entry name" value="PRK10141.1"/>
    <property type="match status" value="1"/>
</dbReference>
<dbReference type="InterPro" id="IPR011991">
    <property type="entry name" value="ArsR-like_HTH"/>
</dbReference>
<name>A0ABT5LQE6_9GAMM</name>
<dbReference type="EMBL" id="JAQRFN010000007">
    <property type="protein sequence ID" value="MDC9596640.1"/>
    <property type="molecule type" value="Genomic_DNA"/>
</dbReference>
<sequence length="116" mass="13014">MVLSPVQLFKLLADETRINIVLLLREAGELCVCDICTVLNASQPKISRHIALLRDTGLLLDRREGKWIHYRLSPHIPAWAANIIEASWNCQQVEIKALVNKLADSNCTPDGKALCR</sequence>
<dbReference type="Gene3D" id="1.10.10.10">
    <property type="entry name" value="Winged helix-like DNA-binding domain superfamily/Winged helix DNA-binding domain"/>
    <property type="match status" value="1"/>
</dbReference>
<dbReference type="Pfam" id="PF01022">
    <property type="entry name" value="HTH_5"/>
    <property type="match status" value="1"/>
</dbReference>
<evidence type="ECO:0000256" key="4">
    <source>
        <dbReference type="ARBA" id="ARBA00023163"/>
    </source>
</evidence>
<dbReference type="CDD" id="cd00090">
    <property type="entry name" value="HTH_ARSR"/>
    <property type="match status" value="1"/>
</dbReference>
<dbReference type="NCBIfam" id="NF033788">
    <property type="entry name" value="HTH_metalloreg"/>
    <property type="match status" value="1"/>
</dbReference>
<dbReference type="InterPro" id="IPR051081">
    <property type="entry name" value="HTH_MetalResp_TranReg"/>
</dbReference>